<dbReference type="Proteomes" id="UP000295110">
    <property type="component" value="Unassembled WGS sequence"/>
</dbReference>
<organism evidence="6 7">
    <name type="scientific">Roseateles saccharophilus</name>
    <name type="common">Pseudomonas saccharophila</name>
    <dbReference type="NCBI Taxonomy" id="304"/>
    <lineage>
        <taxon>Bacteria</taxon>
        <taxon>Pseudomonadati</taxon>
        <taxon>Pseudomonadota</taxon>
        <taxon>Betaproteobacteria</taxon>
        <taxon>Burkholderiales</taxon>
        <taxon>Sphaerotilaceae</taxon>
        <taxon>Roseateles</taxon>
    </lineage>
</organism>
<evidence type="ECO:0000256" key="2">
    <source>
        <dbReference type="ARBA" id="ARBA00023015"/>
    </source>
</evidence>
<dbReference type="SUPFAM" id="SSF53850">
    <property type="entry name" value="Periplasmic binding protein-like II"/>
    <property type="match status" value="1"/>
</dbReference>
<evidence type="ECO:0000256" key="4">
    <source>
        <dbReference type="ARBA" id="ARBA00023163"/>
    </source>
</evidence>
<evidence type="ECO:0000256" key="1">
    <source>
        <dbReference type="ARBA" id="ARBA00009437"/>
    </source>
</evidence>
<gene>
    <name evidence="6" type="ORF">EV671_1005180</name>
</gene>
<dbReference type="InterPro" id="IPR036388">
    <property type="entry name" value="WH-like_DNA-bd_sf"/>
</dbReference>
<evidence type="ECO:0000259" key="5">
    <source>
        <dbReference type="PROSITE" id="PS50931"/>
    </source>
</evidence>
<proteinExistence type="inferred from homology"/>
<comment type="caution">
    <text evidence="6">The sequence shown here is derived from an EMBL/GenBank/DDBJ whole genome shotgun (WGS) entry which is preliminary data.</text>
</comment>
<feature type="domain" description="HTH lysR-type" evidence="5">
    <location>
        <begin position="14"/>
        <end position="71"/>
    </location>
</feature>
<dbReference type="SUPFAM" id="SSF46785">
    <property type="entry name" value="Winged helix' DNA-binding domain"/>
    <property type="match status" value="1"/>
</dbReference>
<evidence type="ECO:0000313" key="6">
    <source>
        <dbReference type="EMBL" id="TCV02144.1"/>
    </source>
</evidence>
<sequence length="317" mass="34585">MKPKPSLPGQIADVDLRLLRVFKSVVECGGMAAAELELNVGMPTISRQIKDLEERLGLVLCRRGRAGFALTAEGAALYAAALQLLSATTDFRARLEDIHQRVAGELHLAVFEKTASNPACHIDRALERLHRAAPDVSLHVHVGTIESIEQGVLSGQFQLGVVPEHRPSASLAYRRLFAEAMHLYAGAGHPWFADAPDRTWADLQGQPLAGLGYHSPNMLLAHQKQLQRQATASDQEGVALLILTGCFVGFLPEHYARPFVAAGRMRAAAPGVLGYECQFVCVHRNDPPPTRAARMLLDLLEETHAPDETALRQISPR</sequence>
<dbReference type="Gene3D" id="3.40.190.290">
    <property type="match status" value="1"/>
</dbReference>
<dbReference type="RefSeq" id="WP_132570505.1">
    <property type="nucleotide sequence ID" value="NZ_CBCSGL010000005.1"/>
</dbReference>
<dbReference type="InterPro" id="IPR036390">
    <property type="entry name" value="WH_DNA-bd_sf"/>
</dbReference>
<dbReference type="OrthoDB" id="8587655at2"/>
<evidence type="ECO:0000256" key="3">
    <source>
        <dbReference type="ARBA" id="ARBA00023125"/>
    </source>
</evidence>
<dbReference type="GO" id="GO:0003700">
    <property type="term" value="F:DNA-binding transcription factor activity"/>
    <property type="evidence" value="ECO:0007669"/>
    <property type="project" value="InterPro"/>
</dbReference>
<dbReference type="InterPro" id="IPR000847">
    <property type="entry name" value="LysR_HTH_N"/>
</dbReference>
<keyword evidence="2" id="KW-0805">Transcription regulation</keyword>
<dbReference type="PANTHER" id="PTHR30126:SF98">
    <property type="entry name" value="HTH-TYPE TRANSCRIPTIONAL ACTIVATOR BAUR"/>
    <property type="match status" value="1"/>
</dbReference>
<dbReference type="CDD" id="cd05466">
    <property type="entry name" value="PBP2_LTTR_substrate"/>
    <property type="match status" value="1"/>
</dbReference>
<dbReference type="EMBL" id="SMBU01000005">
    <property type="protein sequence ID" value="TCV02144.1"/>
    <property type="molecule type" value="Genomic_DNA"/>
</dbReference>
<dbReference type="AlphaFoldDB" id="A0A4R3VEM6"/>
<keyword evidence="3" id="KW-0238">DNA-binding</keyword>
<dbReference type="Pfam" id="PF00126">
    <property type="entry name" value="HTH_1"/>
    <property type="match status" value="1"/>
</dbReference>
<reference evidence="6 7" key="1">
    <citation type="submission" date="2019-03" db="EMBL/GenBank/DDBJ databases">
        <title>Genomic Encyclopedia of Type Strains, Phase IV (KMG-IV): sequencing the most valuable type-strain genomes for metagenomic binning, comparative biology and taxonomic classification.</title>
        <authorList>
            <person name="Goeker M."/>
        </authorList>
    </citation>
    <scope>NUCLEOTIDE SEQUENCE [LARGE SCALE GENOMIC DNA]</scope>
    <source>
        <strain evidence="6 7">DSM 654</strain>
    </source>
</reference>
<keyword evidence="4" id="KW-0804">Transcription</keyword>
<name>A0A4R3VEM6_ROSSA</name>
<dbReference type="Pfam" id="PF03466">
    <property type="entry name" value="LysR_substrate"/>
    <property type="match status" value="1"/>
</dbReference>
<keyword evidence="7" id="KW-1185">Reference proteome</keyword>
<dbReference type="InterPro" id="IPR005119">
    <property type="entry name" value="LysR_subst-bd"/>
</dbReference>
<accession>A0A4R3VEM6</accession>
<dbReference type="Gene3D" id="1.10.10.10">
    <property type="entry name" value="Winged helix-like DNA-binding domain superfamily/Winged helix DNA-binding domain"/>
    <property type="match status" value="1"/>
</dbReference>
<evidence type="ECO:0000313" key="7">
    <source>
        <dbReference type="Proteomes" id="UP000295110"/>
    </source>
</evidence>
<comment type="similarity">
    <text evidence="1">Belongs to the LysR transcriptional regulatory family.</text>
</comment>
<dbReference type="PROSITE" id="PS50931">
    <property type="entry name" value="HTH_LYSR"/>
    <property type="match status" value="1"/>
</dbReference>
<dbReference type="PANTHER" id="PTHR30126">
    <property type="entry name" value="HTH-TYPE TRANSCRIPTIONAL REGULATOR"/>
    <property type="match status" value="1"/>
</dbReference>
<protein>
    <submittedName>
        <fullName evidence="6">LysR family transcriptional regulator</fullName>
    </submittedName>
</protein>
<dbReference type="GO" id="GO:0000976">
    <property type="term" value="F:transcription cis-regulatory region binding"/>
    <property type="evidence" value="ECO:0007669"/>
    <property type="project" value="TreeGrafter"/>
</dbReference>